<gene>
    <name evidence="5" type="ORF">Shyd_63190</name>
</gene>
<dbReference type="InterPro" id="IPR036271">
    <property type="entry name" value="Tet_transcr_reg_TetR-rel_C_sf"/>
</dbReference>
<dbReference type="InterPro" id="IPR009057">
    <property type="entry name" value="Homeodomain-like_sf"/>
</dbReference>
<proteinExistence type="predicted"/>
<dbReference type="Proteomes" id="UP001052739">
    <property type="component" value="Unassembled WGS sequence"/>
</dbReference>
<dbReference type="PRINTS" id="PR00455">
    <property type="entry name" value="HTHTETR"/>
</dbReference>
<evidence type="ECO:0000259" key="4">
    <source>
        <dbReference type="PROSITE" id="PS50977"/>
    </source>
</evidence>
<dbReference type="PROSITE" id="PS50977">
    <property type="entry name" value="HTH_TETR_2"/>
    <property type="match status" value="1"/>
</dbReference>
<comment type="caution">
    <text evidence="5">The sequence shown here is derived from an EMBL/GenBank/DDBJ whole genome shotgun (WGS) entry which is preliminary data.</text>
</comment>
<evidence type="ECO:0000313" key="6">
    <source>
        <dbReference type="Proteomes" id="UP001052739"/>
    </source>
</evidence>
<dbReference type="Gene3D" id="1.10.10.60">
    <property type="entry name" value="Homeodomain-like"/>
    <property type="match status" value="1"/>
</dbReference>
<evidence type="ECO:0000256" key="1">
    <source>
        <dbReference type="ARBA" id="ARBA00023125"/>
    </source>
</evidence>
<feature type="domain" description="HTH tetR-type" evidence="4">
    <location>
        <begin position="38"/>
        <end position="98"/>
    </location>
</feature>
<evidence type="ECO:0000256" key="3">
    <source>
        <dbReference type="SAM" id="MobiDB-lite"/>
    </source>
</evidence>
<feature type="DNA-binding region" description="H-T-H motif" evidence="2">
    <location>
        <begin position="61"/>
        <end position="80"/>
    </location>
</feature>
<dbReference type="InterPro" id="IPR001647">
    <property type="entry name" value="HTH_TetR"/>
</dbReference>
<dbReference type="SUPFAM" id="SSF46689">
    <property type="entry name" value="Homeodomain-like"/>
    <property type="match status" value="1"/>
</dbReference>
<keyword evidence="6" id="KW-1185">Reference proteome</keyword>
<dbReference type="SUPFAM" id="SSF48498">
    <property type="entry name" value="Tetracyclin repressor-like, C-terminal domain"/>
    <property type="match status" value="1"/>
</dbReference>
<reference evidence="5" key="1">
    <citation type="submission" date="2024-05" db="EMBL/GenBank/DDBJ databases">
        <title>Whole genome shotgun sequence of Streptomyces hydrogenans NBRC 13475.</title>
        <authorList>
            <person name="Komaki H."/>
            <person name="Tamura T."/>
        </authorList>
    </citation>
    <scope>NUCLEOTIDE SEQUENCE</scope>
    <source>
        <strain evidence="5">NBRC 13475</strain>
    </source>
</reference>
<name>A0ABQ3PIU7_9ACTN</name>
<dbReference type="Gene3D" id="1.10.357.10">
    <property type="entry name" value="Tetracycline Repressor, domain 2"/>
    <property type="match status" value="1"/>
</dbReference>
<feature type="region of interest" description="Disordered" evidence="3">
    <location>
        <begin position="1"/>
        <end position="34"/>
    </location>
</feature>
<keyword evidence="1 2" id="KW-0238">DNA-binding</keyword>
<dbReference type="PANTHER" id="PTHR30055">
    <property type="entry name" value="HTH-TYPE TRANSCRIPTIONAL REGULATOR RUTR"/>
    <property type="match status" value="1"/>
</dbReference>
<accession>A0ABQ3PIU7</accession>
<protein>
    <submittedName>
        <fullName evidence="5">TetR family transcriptional regulator</fullName>
    </submittedName>
</protein>
<evidence type="ECO:0000313" key="5">
    <source>
        <dbReference type="EMBL" id="GHI24948.1"/>
    </source>
</evidence>
<dbReference type="InterPro" id="IPR050109">
    <property type="entry name" value="HTH-type_TetR-like_transc_reg"/>
</dbReference>
<organism evidence="5 6">
    <name type="scientific">Streptomyces hydrogenans</name>
    <dbReference type="NCBI Taxonomy" id="1873719"/>
    <lineage>
        <taxon>Bacteria</taxon>
        <taxon>Bacillati</taxon>
        <taxon>Actinomycetota</taxon>
        <taxon>Actinomycetes</taxon>
        <taxon>Kitasatosporales</taxon>
        <taxon>Streptomycetaceae</taxon>
        <taxon>Streptomyces</taxon>
    </lineage>
</organism>
<dbReference type="InterPro" id="IPR039536">
    <property type="entry name" value="TetR_C_Proteobacteria"/>
</dbReference>
<dbReference type="Pfam" id="PF14246">
    <property type="entry name" value="TetR_C_7"/>
    <property type="match status" value="1"/>
</dbReference>
<dbReference type="PANTHER" id="PTHR30055:SF146">
    <property type="entry name" value="HTH-TYPE TRANSCRIPTIONAL DUAL REGULATOR CECR"/>
    <property type="match status" value="1"/>
</dbReference>
<evidence type="ECO:0000256" key="2">
    <source>
        <dbReference type="PROSITE-ProRule" id="PRU00335"/>
    </source>
</evidence>
<feature type="compositionally biased region" description="Low complexity" evidence="3">
    <location>
        <begin position="1"/>
        <end position="27"/>
    </location>
</feature>
<dbReference type="EMBL" id="BNDW01000068">
    <property type="protein sequence ID" value="GHI24948.1"/>
    <property type="molecule type" value="Genomic_DNA"/>
</dbReference>
<sequence length="244" mass="25957">MTGTSAATKATKTAEEAGAGESAGGARAARRGASRGRIDKREAILGAAFTVFAHRGYARACMEEIAEVAGVAKHTVYNHLGDKENVFRSALEAAADTVMAENLAVVERLTAEGHDTPFGPDALRATLDAVAHQLLLRCCDERSWSLRRLLYAEVARFPDLLEVVWGRGAGRLKQSLADRLARLSLAGHLRPCDPAEAAEQLLALLTGPMEARSRLGTRRVPEAELRAVGGSAVRTFLAAYGPVA</sequence>
<dbReference type="Pfam" id="PF00440">
    <property type="entry name" value="TetR_N"/>
    <property type="match status" value="1"/>
</dbReference>